<gene>
    <name evidence="1" type="ORF">BGW36DRAFT_354429</name>
</gene>
<reference evidence="1" key="1">
    <citation type="submission" date="2021-12" db="EMBL/GenBank/DDBJ databases">
        <title>Convergent genome expansion in fungi linked to evolution of root-endophyte symbiosis.</title>
        <authorList>
            <consortium name="DOE Joint Genome Institute"/>
            <person name="Ke Y.-H."/>
            <person name="Bonito G."/>
            <person name="Liao H.-L."/>
            <person name="Looney B."/>
            <person name="Rojas-Flechas A."/>
            <person name="Nash J."/>
            <person name="Hameed K."/>
            <person name="Schadt C."/>
            <person name="Martin F."/>
            <person name="Crous P.W."/>
            <person name="Miettinen O."/>
            <person name="Magnuson J.K."/>
            <person name="Labbe J."/>
            <person name="Jacobson D."/>
            <person name="Doktycz M.J."/>
            <person name="Veneault-Fourrey C."/>
            <person name="Kuo A."/>
            <person name="Mondo S."/>
            <person name="Calhoun S."/>
            <person name="Riley R."/>
            <person name="Ohm R."/>
            <person name="LaButti K."/>
            <person name="Andreopoulos B."/>
            <person name="Pangilinan J."/>
            <person name="Nolan M."/>
            <person name="Tritt A."/>
            <person name="Clum A."/>
            <person name="Lipzen A."/>
            <person name="Daum C."/>
            <person name="Barry K."/>
            <person name="Grigoriev I.V."/>
            <person name="Vilgalys R."/>
        </authorList>
    </citation>
    <scope>NUCLEOTIDE SEQUENCE</scope>
    <source>
        <strain evidence="1">PMI_201</strain>
    </source>
</reference>
<dbReference type="AlphaFoldDB" id="A0AAD4L3R6"/>
<dbReference type="GeneID" id="70243807"/>
<evidence type="ECO:0000313" key="2">
    <source>
        <dbReference type="Proteomes" id="UP001201262"/>
    </source>
</evidence>
<dbReference type="EMBL" id="JAJTJA010000001">
    <property type="protein sequence ID" value="KAH8706050.1"/>
    <property type="molecule type" value="Genomic_DNA"/>
</dbReference>
<proteinExistence type="predicted"/>
<organism evidence="1 2">
    <name type="scientific">Talaromyces proteolyticus</name>
    <dbReference type="NCBI Taxonomy" id="1131652"/>
    <lineage>
        <taxon>Eukaryota</taxon>
        <taxon>Fungi</taxon>
        <taxon>Dikarya</taxon>
        <taxon>Ascomycota</taxon>
        <taxon>Pezizomycotina</taxon>
        <taxon>Eurotiomycetes</taxon>
        <taxon>Eurotiomycetidae</taxon>
        <taxon>Eurotiales</taxon>
        <taxon>Trichocomaceae</taxon>
        <taxon>Talaromyces</taxon>
        <taxon>Talaromyces sect. Bacilispori</taxon>
    </lineage>
</organism>
<protein>
    <submittedName>
        <fullName evidence="1">Uncharacterized protein</fullName>
    </submittedName>
</protein>
<accession>A0AAD4L3R6</accession>
<evidence type="ECO:0000313" key="1">
    <source>
        <dbReference type="EMBL" id="KAH8706050.1"/>
    </source>
</evidence>
<keyword evidence="2" id="KW-1185">Reference proteome</keyword>
<name>A0AAD4L3R6_9EURO</name>
<sequence length="174" mass="19486">MAKNGVFVDMVGLFGRSSTIEGSIGVKNAHQYEPDTTVVLSIGSLIIGESIVKPLLTISDLVPMNEPTWDPQVNKPGEFAIQSDPCARVRKTYYHRYTCSIRPNKNLSDLDEILPKVCGELKIRPKSIALTKNHPRRAAAEFKVIRDIRIPVRDGNYVLGDIYLLLDHRNKCLV</sequence>
<dbReference type="RefSeq" id="XP_046078671.1">
    <property type="nucleotide sequence ID" value="XM_046213520.1"/>
</dbReference>
<comment type="caution">
    <text evidence="1">The sequence shown here is derived from an EMBL/GenBank/DDBJ whole genome shotgun (WGS) entry which is preliminary data.</text>
</comment>
<dbReference type="Proteomes" id="UP001201262">
    <property type="component" value="Unassembled WGS sequence"/>
</dbReference>